<dbReference type="Proteomes" id="UP000179807">
    <property type="component" value="Unassembled WGS sequence"/>
</dbReference>
<feature type="coiled-coil region" evidence="1">
    <location>
        <begin position="174"/>
        <end position="208"/>
    </location>
</feature>
<evidence type="ECO:0000313" key="3">
    <source>
        <dbReference type="EMBL" id="OHS93137.1"/>
    </source>
</evidence>
<keyword evidence="4" id="KW-1185">Reference proteome</keyword>
<dbReference type="GeneID" id="94847975"/>
<accession>A0A1J4J319</accession>
<organism evidence="3 4">
    <name type="scientific">Tritrichomonas foetus</name>
    <dbReference type="NCBI Taxonomy" id="1144522"/>
    <lineage>
        <taxon>Eukaryota</taxon>
        <taxon>Metamonada</taxon>
        <taxon>Parabasalia</taxon>
        <taxon>Tritrichomonadida</taxon>
        <taxon>Tritrichomonadidae</taxon>
        <taxon>Tritrichomonas</taxon>
    </lineage>
</organism>
<gene>
    <name evidence="3" type="ORF">TRFO_40543</name>
</gene>
<evidence type="ECO:0000313" key="4">
    <source>
        <dbReference type="Proteomes" id="UP000179807"/>
    </source>
</evidence>
<protein>
    <submittedName>
        <fullName evidence="3">Uncharacterized protein</fullName>
    </submittedName>
</protein>
<feature type="coiled-coil region" evidence="1">
    <location>
        <begin position="402"/>
        <end position="436"/>
    </location>
</feature>
<sequence>MSAKSTHNSLSLNNLMGNLSESTETDLTEETSQFYETLQRYQSETQTIQSILNSLYHKIDKSISPSSRMSNKSKNVTVSCEVIKDLQNRLKLLEAENEELSMQMKKFATVSDISSIHPGSQVNSSKFSKQSPNSLFSDIVPPSSEIKINTPKSVHFSTPKNEPNNTSNHTVKNETELQIKYAELVAENHKLKKELTEQKNLNETFQNQQINALQKLLSLANLPYNENADINKEMEKVITHLSHNFSKSQSCNESVYHLKSEIAKGKREISNILNSYKDELFNLRLMTIHGIQNHINKLKNSSSIQSNVQSNVQQNQINLNKQSFNQTNQSKNNISVINQNVKNYSLKSSPNKSESQNSFVLIRGLEELVNALSIHFPEIEKESINDLLYNPRQFAQYINSIRSTLDSKVQGLRIENQKLQNDVSSANNQIKSTTISNDIKRTVRDIMSSINKVSREMQIEHKELLAHLEQ</sequence>
<evidence type="ECO:0000256" key="1">
    <source>
        <dbReference type="SAM" id="Coils"/>
    </source>
</evidence>
<dbReference type="VEuPathDB" id="TrichDB:TRFO_40543"/>
<reference evidence="3" key="1">
    <citation type="submission" date="2016-10" db="EMBL/GenBank/DDBJ databases">
        <authorList>
            <person name="Benchimol M."/>
            <person name="Almeida L.G."/>
            <person name="Vasconcelos A.T."/>
            <person name="Perreira-Neves A."/>
            <person name="Rosa I.A."/>
            <person name="Tasca T."/>
            <person name="Bogo M.R."/>
            <person name="de Souza W."/>
        </authorList>
    </citation>
    <scope>NUCLEOTIDE SEQUENCE [LARGE SCALE GENOMIC DNA]</scope>
    <source>
        <strain evidence="3">K</strain>
    </source>
</reference>
<dbReference type="RefSeq" id="XP_068346274.1">
    <property type="nucleotide sequence ID" value="XM_068513271.1"/>
</dbReference>
<dbReference type="EMBL" id="MLAK01001429">
    <property type="protein sequence ID" value="OHS93137.1"/>
    <property type="molecule type" value="Genomic_DNA"/>
</dbReference>
<comment type="caution">
    <text evidence="3">The sequence shown here is derived from an EMBL/GenBank/DDBJ whole genome shotgun (WGS) entry which is preliminary data.</text>
</comment>
<feature type="coiled-coil region" evidence="1">
    <location>
        <begin position="83"/>
        <end position="110"/>
    </location>
</feature>
<dbReference type="AlphaFoldDB" id="A0A1J4J319"/>
<feature type="region of interest" description="Disordered" evidence="2">
    <location>
        <begin position="149"/>
        <end position="169"/>
    </location>
</feature>
<name>A0A1J4J319_9EUKA</name>
<evidence type="ECO:0000256" key="2">
    <source>
        <dbReference type="SAM" id="MobiDB-lite"/>
    </source>
</evidence>
<keyword evidence="1" id="KW-0175">Coiled coil</keyword>
<proteinExistence type="predicted"/>